<dbReference type="Pfam" id="PF00673">
    <property type="entry name" value="Ribosomal_L5_C"/>
    <property type="match status" value="1"/>
</dbReference>
<keyword evidence="4" id="KW-0820">tRNA-binding</keyword>
<keyword evidence="4" id="KW-0699">rRNA-binding</keyword>
<dbReference type="NCBIfam" id="NF000585">
    <property type="entry name" value="PRK00010.1"/>
    <property type="match status" value="1"/>
</dbReference>
<comment type="function">
    <text evidence="4">This is 1 of the proteins that bind and probably mediate the attachment of the 5S RNA into the large ribosomal subunit, where it forms part of the central protuberance. In the 70S ribosome it contacts protein S13 of the 30S subunit (bridge B1b), connecting the 2 subunits; this bridge is implicated in subunit movement. Contacts the P site tRNA; the 5S rRNA and some of its associated proteins might help stabilize positioning of ribosome-bound tRNAs.</text>
</comment>
<evidence type="ECO:0000256" key="4">
    <source>
        <dbReference type="HAMAP-Rule" id="MF_01333"/>
    </source>
</evidence>
<protein>
    <recommendedName>
        <fullName evidence="4">Large ribosomal subunit protein uL5</fullName>
    </recommendedName>
</protein>
<dbReference type="InterPro" id="IPR020930">
    <property type="entry name" value="Ribosomal_uL5_bac-type"/>
</dbReference>
<keyword evidence="3 4" id="KW-0687">Ribonucleoprotein</keyword>
<evidence type="ECO:0000259" key="6">
    <source>
        <dbReference type="Pfam" id="PF00281"/>
    </source>
</evidence>
<name>A0ABP3TRB2_9CLOT</name>
<proteinExistence type="inferred from homology"/>
<evidence type="ECO:0000256" key="3">
    <source>
        <dbReference type="ARBA" id="ARBA00023274"/>
    </source>
</evidence>
<comment type="subunit">
    <text evidence="4">Part of the 50S ribosomal subunit; part of the 5S rRNA/L5/L18/L25 subcomplex. Contacts the 5S rRNA and the P site tRNA. Forms a bridge to the 30S subunit in the 70S ribosome.</text>
</comment>
<dbReference type="Gene3D" id="3.30.1440.10">
    <property type="match status" value="1"/>
</dbReference>
<dbReference type="Pfam" id="PF00281">
    <property type="entry name" value="Ribosomal_L5"/>
    <property type="match status" value="1"/>
</dbReference>
<dbReference type="PIRSF" id="PIRSF002161">
    <property type="entry name" value="Ribosomal_L5"/>
    <property type="match status" value="1"/>
</dbReference>
<keyword evidence="2 4" id="KW-0689">Ribosomal protein</keyword>
<accession>A0ABP3TRB2</accession>
<keyword evidence="4" id="KW-0694">RNA-binding</keyword>
<dbReference type="InterPro" id="IPR002132">
    <property type="entry name" value="Ribosomal_uL5"/>
</dbReference>
<dbReference type="PROSITE" id="PS00358">
    <property type="entry name" value="RIBOSOMAL_L5"/>
    <property type="match status" value="1"/>
</dbReference>
<reference evidence="9" key="1">
    <citation type="journal article" date="2019" name="Int. J. Syst. Evol. Microbiol.">
        <title>The Global Catalogue of Microorganisms (GCM) 10K type strain sequencing project: providing services to taxonomists for standard genome sequencing and annotation.</title>
        <authorList>
            <consortium name="The Broad Institute Genomics Platform"/>
            <consortium name="The Broad Institute Genome Sequencing Center for Infectious Disease"/>
            <person name="Wu L."/>
            <person name="Ma J."/>
        </authorList>
    </citation>
    <scope>NUCLEOTIDE SEQUENCE [LARGE SCALE GENOMIC DNA]</scope>
    <source>
        <strain evidence="9">JCM 1405</strain>
    </source>
</reference>
<dbReference type="InterPro" id="IPR031309">
    <property type="entry name" value="Ribosomal_uL5_C"/>
</dbReference>
<evidence type="ECO:0000256" key="1">
    <source>
        <dbReference type="ARBA" id="ARBA00008553"/>
    </source>
</evidence>
<dbReference type="GO" id="GO:0005840">
    <property type="term" value="C:ribosome"/>
    <property type="evidence" value="ECO:0007669"/>
    <property type="project" value="UniProtKB-KW"/>
</dbReference>
<dbReference type="InterPro" id="IPR022803">
    <property type="entry name" value="Ribosomal_uL5_dom_sf"/>
</dbReference>
<gene>
    <name evidence="4 8" type="primary">rplE</name>
    <name evidence="8" type="ORF">GCM10008905_00140</name>
</gene>
<evidence type="ECO:0000259" key="7">
    <source>
        <dbReference type="Pfam" id="PF00673"/>
    </source>
</evidence>
<keyword evidence="9" id="KW-1185">Reference proteome</keyword>
<dbReference type="SUPFAM" id="SSF55282">
    <property type="entry name" value="RL5-like"/>
    <property type="match status" value="1"/>
</dbReference>
<sequence length="180" mass="20642">MIPRLQERYEKEVIPALVEKFGYKNIMEVPKLEKIVINMGVGEAKENPKTLEAAVSDLSIIAGQKPILTRAKKSIANFKLRENMPIGCKVTLRKKKMYEFADKLMNIALPRVRDFRGISDKSFDGRGNYSLGIKEQLIFPEIEYDKIDKLRGMDIIFVTTAKTDEEARELLRFLGMPFAQ</sequence>
<feature type="domain" description="Large ribosomal subunit protein uL5 N-terminal" evidence="6">
    <location>
        <begin position="25"/>
        <end position="81"/>
    </location>
</feature>
<comment type="caution">
    <text evidence="8">The sequence shown here is derived from an EMBL/GenBank/DDBJ whole genome shotgun (WGS) entry which is preliminary data.</text>
</comment>
<dbReference type="EMBL" id="BAAACF010000001">
    <property type="protein sequence ID" value="GAA0716094.1"/>
    <property type="molecule type" value="Genomic_DNA"/>
</dbReference>
<dbReference type="RefSeq" id="WP_343765067.1">
    <property type="nucleotide sequence ID" value="NZ_BAAACF010000001.1"/>
</dbReference>
<dbReference type="InterPro" id="IPR020929">
    <property type="entry name" value="Ribosomal_uL5_CS"/>
</dbReference>
<organism evidence="8 9">
    <name type="scientific">Clostridium malenominatum</name>
    <dbReference type="NCBI Taxonomy" id="1539"/>
    <lineage>
        <taxon>Bacteria</taxon>
        <taxon>Bacillati</taxon>
        <taxon>Bacillota</taxon>
        <taxon>Clostridia</taxon>
        <taxon>Eubacteriales</taxon>
        <taxon>Clostridiaceae</taxon>
        <taxon>Clostridium</taxon>
    </lineage>
</organism>
<evidence type="ECO:0000313" key="8">
    <source>
        <dbReference type="EMBL" id="GAA0716094.1"/>
    </source>
</evidence>
<dbReference type="HAMAP" id="MF_01333_B">
    <property type="entry name" value="Ribosomal_uL5_B"/>
    <property type="match status" value="1"/>
</dbReference>
<dbReference type="InterPro" id="IPR031310">
    <property type="entry name" value="Ribosomal_uL5_N"/>
</dbReference>
<dbReference type="PANTHER" id="PTHR11994">
    <property type="entry name" value="60S RIBOSOMAL PROTEIN L11-RELATED"/>
    <property type="match status" value="1"/>
</dbReference>
<evidence type="ECO:0000256" key="5">
    <source>
        <dbReference type="RuleBase" id="RU003930"/>
    </source>
</evidence>
<evidence type="ECO:0000256" key="2">
    <source>
        <dbReference type="ARBA" id="ARBA00022980"/>
    </source>
</evidence>
<dbReference type="Proteomes" id="UP001500339">
    <property type="component" value="Unassembled WGS sequence"/>
</dbReference>
<feature type="domain" description="Large ribosomal subunit protein uL5 C-terminal" evidence="7">
    <location>
        <begin position="85"/>
        <end position="178"/>
    </location>
</feature>
<evidence type="ECO:0000313" key="9">
    <source>
        <dbReference type="Proteomes" id="UP001500339"/>
    </source>
</evidence>
<comment type="similarity">
    <text evidence="1 4 5">Belongs to the universal ribosomal protein uL5 family.</text>
</comment>